<dbReference type="Pfam" id="PF06433">
    <property type="entry name" value="Me-amine-dh_H"/>
    <property type="match status" value="1"/>
</dbReference>
<evidence type="ECO:0000256" key="6">
    <source>
        <dbReference type="ARBA" id="ARBA00022982"/>
    </source>
</evidence>
<comment type="similarity">
    <text evidence="2">Belongs to the aromatic amine dehydrogenase heavy chain family.</text>
</comment>
<dbReference type="InterPro" id="IPR006311">
    <property type="entry name" value="TAT_signal"/>
</dbReference>
<comment type="subcellular location">
    <subcellularLocation>
        <location evidence="1">Periplasm</location>
    </subcellularLocation>
</comment>
<evidence type="ECO:0000256" key="4">
    <source>
        <dbReference type="ARBA" id="ARBA00022729"/>
    </source>
</evidence>
<name>A0ABU5DGF5_9BURK</name>
<evidence type="ECO:0000256" key="5">
    <source>
        <dbReference type="ARBA" id="ARBA00022764"/>
    </source>
</evidence>
<evidence type="ECO:0000256" key="1">
    <source>
        <dbReference type="ARBA" id="ARBA00004418"/>
    </source>
</evidence>
<dbReference type="InterPro" id="IPR015943">
    <property type="entry name" value="WD40/YVTN_repeat-like_dom_sf"/>
</dbReference>
<comment type="caution">
    <text evidence="9">The sequence shown here is derived from an EMBL/GenBank/DDBJ whole genome shotgun (WGS) entry which is preliminary data.</text>
</comment>
<feature type="chain" id="PRO_5045332596" evidence="8">
    <location>
        <begin position="24"/>
        <end position="395"/>
    </location>
</feature>
<gene>
    <name evidence="9" type="ORF">SNE35_11950</name>
</gene>
<reference evidence="9 10" key="1">
    <citation type="submission" date="2023-11" db="EMBL/GenBank/DDBJ databases">
        <title>Paucibacter sp. nov., isolated from fresh soil in Korea.</title>
        <authorList>
            <person name="Le N.T.T."/>
        </authorList>
    </citation>
    <scope>NUCLEOTIDE SEQUENCE [LARGE SCALE GENOMIC DNA]</scope>
    <source>
        <strain evidence="9 10">R3-3</strain>
    </source>
</reference>
<protein>
    <submittedName>
        <fullName evidence="9">Amine dehydrogenase large subunit</fullName>
    </submittedName>
</protein>
<keyword evidence="5" id="KW-0574">Periplasm</keyword>
<dbReference type="SUPFAM" id="SSF50969">
    <property type="entry name" value="YVTN repeat-like/Quinoprotein amine dehydrogenase"/>
    <property type="match status" value="1"/>
</dbReference>
<accession>A0ABU5DGF5</accession>
<organism evidence="9 10">
    <name type="scientific">Roseateles agri</name>
    <dbReference type="NCBI Taxonomy" id="3098619"/>
    <lineage>
        <taxon>Bacteria</taxon>
        <taxon>Pseudomonadati</taxon>
        <taxon>Pseudomonadota</taxon>
        <taxon>Betaproteobacteria</taxon>
        <taxon>Burkholderiales</taxon>
        <taxon>Sphaerotilaceae</taxon>
        <taxon>Roseateles</taxon>
    </lineage>
</organism>
<keyword evidence="10" id="KW-1185">Reference proteome</keyword>
<dbReference type="EMBL" id="JAXCLA010000003">
    <property type="protein sequence ID" value="MDY0745224.1"/>
    <property type="molecule type" value="Genomic_DNA"/>
</dbReference>
<evidence type="ECO:0000256" key="7">
    <source>
        <dbReference type="ARBA" id="ARBA00023002"/>
    </source>
</evidence>
<keyword evidence="7" id="KW-0560">Oxidoreductase</keyword>
<dbReference type="Proteomes" id="UP001285263">
    <property type="component" value="Unassembled WGS sequence"/>
</dbReference>
<evidence type="ECO:0000256" key="8">
    <source>
        <dbReference type="SAM" id="SignalP"/>
    </source>
</evidence>
<sequence>MKFLRRRHAAAGLALVLAAGAIAAPTAPATRPPELPLEQLTMEKLPPADGLRLYLSDPTMPHLVDGRVHVIDGGAMRYLGMLGTGFAGSTTLSRDRKQIFVATTYYSRLQRGTRADVLEVYGSDDLAFQYEIELPARHIQSLPTKPLLGTSEDGRFLFVQNATPATSITVVDLPARKVAGEIAAPGCYGAYPWPGQPRRLSTVCGDGTLATFELDEQGALKSQNVSAPFFDPDQDPVFTHYQLNGTRLSFVSYGGQVYEVDLVGDKPEPHKPWPLLSAAERKKGWRPGGYELFALDPRSGRLFVAMHDKASEGSHKNPASEIWVFDVNTQRRIGRLPGEMALSMALAQGDKPRLFLLSAAENRLVSFDVSGTKLPTRPLARSAPMGETPIYLEMH</sequence>
<evidence type="ECO:0000313" key="9">
    <source>
        <dbReference type="EMBL" id="MDY0745224.1"/>
    </source>
</evidence>
<dbReference type="InterPro" id="IPR011044">
    <property type="entry name" value="Quino_amine_DH_bsu"/>
</dbReference>
<proteinExistence type="inferred from homology"/>
<dbReference type="InterPro" id="IPR009451">
    <property type="entry name" value="Metamine_DH_Hvc"/>
</dbReference>
<dbReference type="RefSeq" id="WP_320423111.1">
    <property type="nucleotide sequence ID" value="NZ_JAXCLA010000003.1"/>
</dbReference>
<keyword evidence="6" id="KW-0249">Electron transport</keyword>
<evidence type="ECO:0000256" key="3">
    <source>
        <dbReference type="ARBA" id="ARBA00022448"/>
    </source>
</evidence>
<evidence type="ECO:0000256" key="2">
    <source>
        <dbReference type="ARBA" id="ARBA00010548"/>
    </source>
</evidence>
<evidence type="ECO:0000313" key="10">
    <source>
        <dbReference type="Proteomes" id="UP001285263"/>
    </source>
</evidence>
<dbReference type="Gene3D" id="2.130.10.10">
    <property type="entry name" value="YVTN repeat-like/Quinoprotein amine dehydrogenase"/>
    <property type="match status" value="1"/>
</dbReference>
<feature type="signal peptide" evidence="8">
    <location>
        <begin position="1"/>
        <end position="23"/>
    </location>
</feature>
<keyword evidence="4 8" id="KW-0732">Signal</keyword>
<keyword evidence="3" id="KW-0813">Transport</keyword>
<dbReference type="PROSITE" id="PS51318">
    <property type="entry name" value="TAT"/>
    <property type="match status" value="1"/>
</dbReference>